<dbReference type="GO" id="GO:0003676">
    <property type="term" value="F:nucleic acid binding"/>
    <property type="evidence" value="ECO:0007669"/>
    <property type="project" value="InterPro"/>
</dbReference>
<dbReference type="Pfam" id="PF01844">
    <property type="entry name" value="HNH"/>
    <property type="match status" value="1"/>
</dbReference>
<sequence length="97" mass="11729">SIDNIDDFTIEHKIPWLDNDSDLFWDLDNIAFSHNRCNRPHHESKKVGEHGMAWCHRCEQFLSKSRFDKRSSRWNGLDWECKTCKSDRVKNSDWYNK</sequence>
<name>A0A0F9EP16_9ZZZZ</name>
<dbReference type="EMBL" id="LAZR01036147">
    <property type="protein sequence ID" value="KKL25623.1"/>
    <property type="molecule type" value="Genomic_DNA"/>
</dbReference>
<feature type="domain" description="HNH" evidence="1">
    <location>
        <begin position="6"/>
        <end position="43"/>
    </location>
</feature>
<dbReference type="GO" id="GO:0008270">
    <property type="term" value="F:zinc ion binding"/>
    <property type="evidence" value="ECO:0007669"/>
    <property type="project" value="InterPro"/>
</dbReference>
<evidence type="ECO:0000313" key="2">
    <source>
        <dbReference type="EMBL" id="KKL25623.1"/>
    </source>
</evidence>
<comment type="caution">
    <text evidence="2">The sequence shown here is derived from an EMBL/GenBank/DDBJ whole genome shotgun (WGS) entry which is preliminary data.</text>
</comment>
<proteinExistence type="predicted"/>
<accession>A0A0F9EP16</accession>
<dbReference type="GO" id="GO:0004519">
    <property type="term" value="F:endonuclease activity"/>
    <property type="evidence" value="ECO:0007669"/>
    <property type="project" value="InterPro"/>
</dbReference>
<organism evidence="2">
    <name type="scientific">marine sediment metagenome</name>
    <dbReference type="NCBI Taxonomy" id="412755"/>
    <lineage>
        <taxon>unclassified sequences</taxon>
        <taxon>metagenomes</taxon>
        <taxon>ecological metagenomes</taxon>
    </lineage>
</organism>
<dbReference type="AlphaFoldDB" id="A0A0F9EP16"/>
<evidence type="ECO:0000259" key="1">
    <source>
        <dbReference type="Pfam" id="PF01844"/>
    </source>
</evidence>
<feature type="non-terminal residue" evidence="2">
    <location>
        <position position="1"/>
    </location>
</feature>
<reference evidence="2" key="1">
    <citation type="journal article" date="2015" name="Nature">
        <title>Complex archaea that bridge the gap between prokaryotes and eukaryotes.</title>
        <authorList>
            <person name="Spang A."/>
            <person name="Saw J.H."/>
            <person name="Jorgensen S.L."/>
            <person name="Zaremba-Niedzwiedzka K."/>
            <person name="Martijn J."/>
            <person name="Lind A.E."/>
            <person name="van Eijk R."/>
            <person name="Schleper C."/>
            <person name="Guy L."/>
            <person name="Ettema T.J."/>
        </authorList>
    </citation>
    <scope>NUCLEOTIDE SEQUENCE</scope>
</reference>
<gene>
    <name evidence="2" type="ORF">LCGC14_2403400</name>
</gene>
<dbReference type="InterPro" id="IPR002711">
    <property type="entry name" value="HNH"/>
</dbReference>
<protein>
    <recommendedName>
        <fullName evidence="1">HNH domain-containing protein</fullName>
    </recommendedName>
</protein>